<gene>
    <name evidence="5" type="ORF">K435DRAFT_706640</name>
</gene>
<dbReference type="PANTHER" id="PTHR11709">
    <property type="entry name" value="MULTI-COPPER OXIDASE"/>
    <property type="match status" value="1"/>
</dbReference>
<evidence type="ECO:0000256" key="1">
    <source>
        <dbReference type="ARBA" id="ARBA00010609"/>
    </source>
</evidence>
<evidence type="ECO:0000259" key="4">
    <source>
        <dbReference type="Pfam" id="PF00394"/>
    </source>
</evidence>
<dbReference type="InterPro" id="IPR001117">
    <property type="entry name" value="Cu-oxidase_2nd"/>
</dbReference>
<protein>
    <submittedName>
        <fullName evidence="5">Cupredoxin</fullName>
    </submittedName>
</protein>
<accession>A0A4S8KJR0</accession>
<sequence>DQHSDLLDQFINIANSGGAEPVPGAFTSFYTPSLHAYQFLSFRRLCSYPLCPKCTGLPRPPSHLPSGFNENATLPIEPGKTCRLRVVNTSAFSMFFFWIDGQDMRIIEVDGTDVEEFTIDMISVTVAQCYSILVTAQNDTSANWEIHANMDTDMFDTVPDTLNPNVTSSITYSSSASLTDSGFVDEYATVEDTILVPVDKINPLPPTRTTELEILFDTMDDPTTHAPSASPTLNHSAPSSKSCTLAILKSSTKSSSPRYPRMNLSRTL</sequence>
<dbReference type="Proteomes" id="UP000297245">
    <property type="component" value="Unassembled WGS sequence"/>
</dbReference>
<dbReference type="EMBL" id="ML181675">
    <property type="protein sequence ID" value="THU75690.1"/>
    <property type="molecule type" value="Genomic_DNA"/>
</dbReference>
<dbReference type="AlphaFoldDB" id="A0A4S8KJR0"/>
<feature type="non-terminal residue" evidence="5">
    <location>
        <position position="1"/>
    </location>
</feature>
<dbReference type="InterPro" id="IPR045087">
    <property type="entry name" value="Cu-oxidase_fam"/>
</dbReference>
<keyword evidence="6" id="KW-1185">Reference proteome</keyword>
<dbReference type="GO" id="GO:0033215">
    <property type="term" value="P:reductive iron assimilation"/>
    <property type="evidence" value="ECO:0007669"/>
    <property type="project" value="TreeGrafter"/>
</dbReference>
<dbReference type="OrthoDB" id="2121828at2759"/>
<dbReference type="GO" id="GO:0033573">
    <property type="term" value="C:high-affinity iron permease complex"/>
    <property type="evidence" value="ECO:0007669"/>
    <property type="project" value="TreeGrafter"/>
</dbReference>
<evidence type="ECO:0000313" key="6">
    <source>
        <dbReference type="Proteomes" id="UP000297245"/>
    </source>
</evidence>
<evidence type="ECO:0000256" key="2">
    <source>
        <dbReference type="ARBA" id="ARBA00022729"/>
    </source>
</evidence>
<feature type="region of interest" description="Disordered" evidence="3">
    <location>
        <begin position="220"/>
        <end position="240"/>
    </location>
</feature>
<dbReference type="Gene3D" id="2.60.40.420">
    <property type="entry name" value="Cupredoxins - blue copper proteins"/>
    <property type="match status" value="1"/>
</dbReference>
<reference evidence="5 6" key="1">
    <citation type="journal article" date="2019" name="Nat. Ecol. Evol.">
        <title>Megaphylogeny resolves global patterns of mushroom evolution.</title>
        <authorList>
            <person name="Varga T."/>
            <person name="Krizsan K."/>
            <person name="Foldi C."/>
            <person name="Dima B."/>
            <person name="Sanchez-Garcia M."/>
            <person name="Sanchez-Ramirez S."/>
            <person name="Szollosi G.J."/>
            <person name="Szarkandi J.G."/>
            <person name="Papp V."/>
            <person name="Albert L."/>
            <person name="Andreopoulos W."/>
            <person name="Angelini C."/>
            <person name="Antonin V."/>
            <person name="Barry K.W."/>
            <person name="Bougher N.L."/>
            <person name="Buchanan P."/>
            <person name="Buyck B."/>
            <person name="Bense V."/>
            <person name="Catcheside P."/>
            <person name="Chovatia M."/>
            <person name="Cooper J."/>
            <person name="Damon W."/>
            <person name="Desjardin D."/>
            <person name="Finy P."/>
            <person name="Geml J."/>
            <person name="Haridas S."/>
            <person name="Hughes K."/>
            <person name="Justo A."/>
            <person name="Karasinski D."/>
            <person name="Kautmanova I."/>
            <person name="Kiss B."/>
            <person name="Kocsube S."/>
            <person name="Kotiranta H."/>
            <person name="LaButti K.M."/>
            <person name="Lechner B.E."/>
            <person name="Liimatainen K."/>
            <person name="Lipzen A."/>
            <person name="Lukacs Z."/>
            <person name="Mihaltcheva S."/>
            <person name="Morgado L.N."/>
            <person name="Niskanen T."/>
            <person name="Noordeloos M.E."/>
            <person name="Ohm R.A."/>
            <person name="Ortiz-Santana B."/>
            <person name="Ovrebo C."/>
            <person name="Racz N."/>
            <person name="Riley R."/>
            <person name="Savchenko A."/>
            <person name="Shiryaev A."/>
            <person name="Soop K."/>
            <person name="Spirin V."/>
            <person name="Szebenyi C."/>
            <person name="Tomsovsky M."/>
            <person name="Tulloss R.E."/>
            <person name="Uehling J."/>
            <person name="Grigoriev I.V."/>
            <person name="Vagvolgyi C."/>
            <person name="Papp T."/>
            <person name="Martin F.M."/>
            <person name="Miettinen O."/>
            <person name="Hibbett D.S."/>
            <person name="Nagy L.G."/>
        </authorList>
    </citation>
    <scope>NUCLEOTIDE SEQUENCE [LARGE SCALE GENOMIC DNA]</scope>
    <source>
        <strain evidence="5 6">CBS 962.96</strain>
    </source>
</reference>
<keyword evidence="2" id="KW-0732">Signal</keyword>
<dbReference type="InterPro" id="IPR008972">
    <property type="entry name" value="Cupredoxin"/>
</dbReference>
<dbReference type="Pfam" id="PF00394">
    <property type="entry name" value="Cu-oxidase"/>
    <property type="match status" value="1"/>
</dbReference>
<dbReference type="CDD" id="cd13877">
    <property type="entry name" value="CuRO_2_Fet3p_like"/>
    <property type="match status" value="1"/>
</dbReference>
<feature type="compositionally biased region" description="Polar residues" evidence="3">
    <location>
        <begin position="225"/>
        <end position="240"/>
    </location>
</feature>
<evidence type="ECO:0000313" key="5">
    <source>
        <dbReference type="EMBL" id="THU75690.1"/>
    </source>
</evidence>
<proteinExistence type="inferred from homology"/>
<comment type="similarity">
    <text evidence="1">Belongs to the multicopper oxidase family.</text>
</comment>
<dbReference type="InterPro" id="IPR044130">
    <property type="entry name" value="CuRO_2_Fet3-like"/>
</dbReference>
<organism evidence="5 6">
    <name type="scientific">Dendrothele bispora (strain CBS 962.96)</name>
    <dbReference type="NCBI Taxonomy" id="1314807"/>
    <lineage>
        <taxon>Eukaryota</taxon>
        <taxon>Fungi</taxon>
        <taxon>Dikarya</taxon>
        <taxon>Basidiomycota</taxon>
        <taxon>Agaricomycotina</taxon>
        <taxon>Agaricomycetes</taxon>
        <taxon>Agaricomycetidae</taxon>
        <taxon>Agaricales</taxon>
        <taxon>Agaricales incertae sedis</taxon>
        <taxon>Dendrothele</taxon>
    </lineage>
</organism>
<dbReference type="GO" id="GO:0010106">
    <property type="term" value="P:cellular response to iron ion starvation"/>
    <property type="evidence" value="ECO:0007669"/>
    <property type="project" value="TreeGrafter"/>
</dbReference>
<feature type="domain" description="Plastocyanin-like" evidence="4">
    <location>
        <begin position="56"/>
        <end position="173"/>
    </location>
</feature>
<dbReference type="SUPFAM" id="SSF49503">
    <property type="entry name" value="Cupredoxins"/>
    <property type="match status" value="1"/>
</dbReference>
<dbReference type="GO" id="GO:0004322">
    <property type="term" value="F:ferroxidase activity"/>
    <property type="evidence" value="ECO:0007669"/>
    <property type="project" value="TreeGrafter"/>
</dbReference>
<name>A0A4S8KJR0_DENBC</name>
<dbReference type="PANTHER" id="PTHR11709:SF361">
    <property type="entry name" value="IRON TRANSPORT MULTICOPPER OXIDASE FET3"/>
    <property type="match status" value="1"/>
</dbReference>
<evidence type="ECO:0000256" key="3">
    <source>
        <dbReference type="SAM" id="MobiDB-lite"/>
    </source>
</evidence>